<dbReference type="InterPro" id="IPR005492">
    <property type="entry name" value="EPTP"/>
</dbReference>
<feature type="signal peptide" evidence="3">
    <location>
        <begin position="1"/>
        <end position="21"/>
    </location>
</feature>
<dbReference type="SUPFAM" id="SSF51004">
    <property type="entry name" value="C-terminal (heme d1) domain of cytochrome cd1-nitrite reductase"/>
    <property type="match status" value="1"/>
</dbReference>
<feature type="chain" id="PRO_5016688775" evidence="3">
    <location>
        <begin position="22"/>
        <end position="391"/>
    </location>
</feature>
<evidence type="ECO:0000256" key="1">
    <source>
        <dbReference type="ARBA" id="ARBA00022729"/>
    </source>
</evidence>
<dbReference type="AlphaFoldDB" id="A0A378IV21"/>
<evidence type="ECO:0000256" key="2">
    <source>
        <dbReference type="ARBA" id="ARBA00022737"/>
    </source>
</evidence>
<dbReference type="PROSITE" id="PS50912">
    <property type="entry name" value="EAR"/>
    <property type="match status" value="5"/>
</dbReference>
<protein>
    <submittedName>
        <fullName evidence="4">EPTP domain</fullName>
    </submittedName>
</protein>
<dbReference type="RefSeq" id="WP_115175450.1">
    <property type="nucleotide sequence ID" value="NZ_UGNY01000001.1"/>
</dbReference>
<evidence type="ECO:0000256" key="3">
    <source>
        <dbReference type="SAM" id="SignalP"/>
    </source>
</evidence>
<keyword evidence="2" id="KW-0677">Repeat</keyword>
<organism evidence="4 5">
    <name type="scientific">Legionella feeleii</name>
    <dbReference type="NCBI Taxonomy" id="453"/>
    <lineage>
        <taxon>Bacteria</taxon>
        <taxon>Pseudomonadati</taxon>
        <taxon>Pseudomonadota</taxon>
        <taxon>Gammaproteobacteria</taxon>
        <taxon>Legionellales</taxon>
        <taxon>Legionellaceae</taxon>
        <taxon>Legionella</taxon>
    </lineage>
</organism>
<gene>
    <name evidence="4" type="ORF">NCTC11978_01959</name>
</gene>
<sequence length="391" mass="45185">MRIIKWLMTYLLISFSTSVFAEQLLIPIQYLETTGARQLTPFTLEDEYYIAVAQFAEDIPDTPAKMDGGNADVDVIIFKKSGSQFREYQRIPGHGNESATFFSIGKNYFLAIASAHSGPHPPFNLHTYSMLYQWDGRYFYPVQEFLTYGAQQWYSFNIGQRHFLAVANGGFTPENKGNSPETNSMIYEWNGKKFILFQTIPSLRGYSFKAFSINNKLFLAFADDLKQSSLYLWDGSQFNLYQQFKGDGGRGFEFFMLDNKFYLAYANIKTDSILYQWDGKKFNRYQLLQGEGGRHFSYFTLRDEHYLFRINFITGNHNNPNPALQSPLYQWKEGQFAVIQTIPTFGGISSHVFSMDDSLYMTLANSLSAERRFKVKSVIYEITKGKHIEYG</sequence>
<accession>A0A378IV21</accession>
<keyword evidence="1 3" id="KW-0732">Signal</keyword>
<evidence type="ECO:0000313" key="4">
    <source>
        <dbReference type="EMBL" id="STX38770.1"/>
    </source>
</evidence>
<dbReference type="Proteomes" id="UP000254033">
    <property type="component" value="Unassembled WGS sequence"/>
</dbReference>
<dbReference type="PANTHER" id="PTHR15261:SF4">
    <property type="entry name" value="THROMBOSPONDIN-TYPE LAMININ G DOMAIN AND EAR REPEAT-CONTAINING PROTEIN"/>
    <property type="match status" value="1"/>
</dbReference>
<dbReference type="EMBL" id="UGNY01000001">
    <property type="protein sequence ID" value="STX38770.1"/>
    <property type="molecule type" value="Genomic_DNA"/>
</dbReference>
<name>A0A378IV21_9GAMM</name>
<dbReference type="Pfam" id="PF03736">
    <property type="entry name" value="EPTP"/>
    <property type="match status" value="5"/>
</dbReference>
<dbReference type="PANTHER" id="PTHR15261">
    <property type="entry name" value="THROMBOSPONDIN-TYPE LAMININ G DOMAIN AND EAR REPEAT-CONTAINING"/>
    <property type="match status" value="1"/>
</dbReference>
<evidence type="ECO:0000313" key="5">
    <source>
        <dbReference type="Proteomes" id="UP000254033"/>
    </source>
</evidence>
<dbReference type="InterPro" id="IPR011048">
    <property type="entry name" value="Haem_d1_sf"/>
</dbReference>
<reference evidence="4 5" key="1">
    <citation type="submission" date="2018-06" db="EMBL/GenBank/DDBJ databases">
        <authorList>
            <consortium name="Pathogen Informatics"/>
            <person name="Doyle S."/>
        </authorList>
    </citation>
    <scope>NUCLEOTIDE SEQUENCE [LARGE SCALE GENOMIC DNA]</scope>
    <source>
        <strain evidence="4 5">NCTC11978</strain>
    </source>
</reference>
<dbReference type="GO" id="GO:0007165">
    <property type="term" value="P:signal transduction"/>
    <property type="evidence" value="ECO:0007669"/>
    <property type="project" value="TreeGrafter"/>
</dbReference>
<dbReference type="InterPro" id="IPR009039">
    <property type="entry name" value="EAR"/>
</dbReference>
<proteinExistence type="predicted"/>